<comment type="subcellular location">
    <subcellularLocation>
        <location evidence="1">Cell membrane</location>
        <topology evidence="1">Multi-pass membrane protein</topology>
    </subcellularLocation>
    <subcellularLocation>
        <location evidence="6">Membrane</location>
        <topology evidence="6">Multi-pass membrane protein</topology>
    </subcellularLocation>
</comment>
<reference evidence="10" key="1">
    <citation type="submission" date="2015-08" db="EMBL/GenBank/DDBJ databases">
        <title>Vibrio galatheae sp. nov., a novel member of the Vibrionaceae family isolated from the Solomon Islands.</title>
        <authorList>
            <person name="Giubergia S."/>
            <person name="Machado H."/>
            <person name="Mateiu R.V."/>
            <person name="Gram L."/>
        </authorList>
    </citation>
    <scope>NUCLEOTIDE SEQUENCE [LARGE SCALE GENOMIC DNA]</scope>
    <source>
        <strain evidence="10">DSM 19584</strain>
    </source>
</reference>
<dbReference type="PATRIC" id="fig|693.5.peg.1869"/>
<feature type="transmembrane region" description="Helical" evidence="7">
    <location>
        <begin position="30"/>
        <end position="54"/>
    </location>
</feature>
<name>A0A0M0HPD6_VIBNE</name>
<accession>A0A0M0HPD6</accession>
<dbReference type="AlphaFoldDB" id="A0A0M0HPD6"/>
<evidence type="ECO:0000256" key="3">
    <source>
        <dbReference type="ARBA" id="ARBA00022692"/>
    </source>
</evidence>
<dbReference type="InterPro" id="IPR050790">
    <property type="entry name" value="ExbB/TolQ_transport"/>
</dbReference>
<evidence type="ECO:0000256" key="7">
    <source>
        <dbReference type="SAM" id="Phobius"/>
    </source>
</evidence>
<dbReference type="Pfam" id="PF01618">
    <property type="entry name" value="MotA_ExbB"/>
    <property type="match status" value="1"/>
</dbReference>
<dbReference type="EMBL" id="LHPJ01000007">
    <property type="protein sequence ID" value="KOO03503.1"/>
    <property type="molecule type" value="Genomic_DNA"/>
</dbReference>
<dbReference type="Proteomes" id="UP000037515">
    <property type="component" value="Unassembled WGS sequence"/>
</dbReference>
<dbReference type="STRING" id="693.AKJ17_09140"/>
<evidence type="ECO:0000256" key="6">
    <source>
        <dbReference type="RuleBase" id="RU004057"/>
    </source>
</evidence>
<comment type="caution">
    <text evidence="9">The sequence shown here is derived from an EMBL/GenBank/DDBJ whole genome shotgun (WGS) entry which is preliminary data.</text>
</comment>
<organism evidence="9 10">
    <name type="scientific">Vibrio nereis</name>
    <dbReference type="NCBI Taxonomy" id="693"/>
    <lineage>
        <taxon>Bacteria</taxon>
        <taxon>Pseudomonadati</taxon>
        <taxon>Pseudomonadota</taxon>
        <taxon>Gammaproteobacteria</taxon>
        <taxon>Vibrionales</taxon>
        <taxon>Vibrionaceae</taxon>
        <taxon>Vibrio</taxon>
    </lineage>
</organism>
<feature type="domain" description="MotA/TolQ/ExbB proton channel" evidence="8">
    <location>
        <begin position="78"/>
        <end position="178"/>
    </location>
</feature>
<keyword evidence="2" id="KW-1003">Cell membrane</keyword>
<evidence type="ECO:0000313" key="10">
    <source>
        <dbReference type="Proteomes" id="UP000037515"/>
    </source>
</evidence>
<gene>
    <name evidence="9" type="ORF">AKJ17_09140</name>
</gene>
<protein>
    <submittedName>
        <fullName evidence="9">TolQ</fullName>
    </submittedName>
</protein>
<dbReference type="PANTHER" id="PTHR30625:SF18">
    <property type="entry name" value="TONB2 ENERGY TRANSDUCTION SYSTEM INNER MEMBRANE COMPONENT EXBB"/>
    <property type="match status" value="1"/>
</dbReference>
<keyword evidence="6" id="KW-0653">Protein transport</keyword>
<evidence type="ECO:0000256" key="5">
    <source>
        <dbReference type="ARBA" id="ARBA00023136"/>
    </source>
</evidence>
<dbReference type="PANTHER" id="PTHR30625">
    <property type="entry name" value="PROTEIN TOLQ"/>
    <property type="match status" value="1"/>
</dbReference>
<dbReference type="GO" id="GO:0005886">
    <property type="term" value="C:plasma membrane"/>
    <property type="evidence" value="ECO:0007669"/>
    <property type="project" value="UniProtKB-SubCell"/>
</dbReference>
<feature type="transmembrane region" description="Helical" evidence="7">
    <location>
        <begin position="142"/>
        <end position="164"/>
    </location>
</feature>
<keyword evidence="5 7" id="KW-0472">Membrane</keyword>
<keyword evidence="6" id="KW-0813">Transport</keyword>
<dbReference type="GO" id="GO:0017038">
    <property type="term" value="P:protein import"/>
    <property type="evidence" value="ECO:0007669"/>
    <property type="project" value="TreeGrafter"/>
</dbReference>
<proteinExistence type="inferred from homology"/>
<feature type="transmembrane region" description="Helical" evidence="7">
    <location>
        <begin position="103"/>
        <end position="122"/>
    </location>
</feature>
<dbReference type="OrthoDB" id="4045at2"/>
<keyword evidence="3 7" id="KW-0812">Transmembrane</keyword>
<comment type="similarity">
    <text evidence="6">Belongs to the exbB/tolQ family.</text>
</comment>
<sequence>MIDSLAALSSLLGGHIWWSEFTHFMQQGGPVLWCLFAVVLLFWLLVVERVIYLLMYYPKVKASWVSTWQARSEHHSWYAKSVRDGWIAQAHIGIYQNTNTIKLLVSLCPMLGLLGTVTGMISVFDSMALEGNNEPKLMASGIALATLPTMAGMVAALVGIFIHARLIKICKTKAYQLEKELRIQQ</sequence>
<evidence type="ECO:0000313" key="9">
    <source>
        <dbReference type="EMBL" id="KOO03503.1"/>
    </source>
</evidence>
<evidence type="ECO:0000256" key="1">
    <source>
        <dbReference type="ARBA" id="ARBA00004651"/>
    </source>
</evidence>
<evidence type="ECO:0000256" key="2">
    <source>
        <dbReference type="ARBA" id="ARBA00022475"/>
    </source>
</evidence>
<dbReference type="RefSeq" id="WP_053395491.1">
    <property type="nucleotide sequence ID" value="NZ_LHPJ01000007.1"/>
</dbReference>
<dbReference type="InterPro" id="IPR002898">
    <property type="entry name" value="MotA_ExbB_proton_chnl"/>
</dbReference>
<evidence type="ECO:0000259" key="8">
    <source>
        <dbReference type="Pfam" id="PF01618"/>
    </source>
</evidence>
<keyword evidence="4 7" id="KW-1133">Transmembrane helix</keyword>
<keyword evidence="10" id="KW-1185">Reference proteome</keyword>
<evidence type="ECO:0000256" key="4">
    <source>
        <dbReference type="ARBA" id="ARBA00022989"/>
    </source>
</evidence>